<dbReference type="Proteomes" id="UP000238314">
    <property type="component" value="Unassembled WGS sequence"/>
</dbReference>
<organism evidence="3 4">
    <name type="scientific">Chryseobacterium piscicola</name>
    <dbReference type="NCBI Taxonomy" id="551459"/>
    <lineage>
        <taxon>Bacteria</taxon>
        <taxon>Pseudomonadati</taxon>
        <taxon>Bacteroidota</taxon>
        <taxon>Flavobacteriia</taxon>
        <taxon>Flavobacteriales</taxon>
        <taxon>Weeksellaceae</taxon>
        <taxon>Chryseobacterium group</taxon>
        <taxon>Chryseobacterium</taxon>
    </lineage>
</organism>
<dbReference type="Proteomes" id="UP000186246">
    <property type="component" value="Unassembled WGS sequence"/>
</dbReference>
<sequence length="229" mass="25126">MKKIILPFILAVTLSAPLAAQKTSVKAETSSAKSQISAQTVIDNYRAALGGREKLEAVKTVILENTMTVQSMEIKMTTKKMGNKFKSVQSVMGQEMTQVFDGVKGYFEQMGTKMDIPADKIEDLKKSKVIDALSYDASTFTAVTSEQIDGKKYNILNSEKGKFFFDANTGLLYKSETKEGNAIIKNYITVDGIKFAEQIDAEGNGQQVKIITTKVMLNSGVSDADFKIN</sequence>
<feature type="chain" id="PRO_5044563824" description="Outer membrane lipoprotein-sorting protein" evidence="1">
    <location>
        <begin position="20"/>
        <end position="229"/>
    </location>
</feature>
<protein>
    <recommendedName>
        <fullName evidence="6">Outer membrane lipoprotein-sorting protein</fullName>
    </recommendedName>
</protein>
<gene>
    <name evidence="2" type="ORF">B0A70_00500</name>
    <name evidence="3" type="ORF">SAMN05421796_104171</name>
</gene>
<dbReference type="RefSeq" id="WP_076451572.1">
    <property type="nucleotide sequence ID" value="NZ_FTOJ01000004.1"/>
</dbReference>
<feature type="signal peptide" evidence="1">
    <location>
        <begin position="1"/>
        <end position="19"/>
    </location>
</feature>
<evidence type="ECO:0000313" key="5">
    <source>
        <dbReference type="Proteomes" id="UP000238314"/>
    </source>
</evidence>
<name>A0A1N7MCG6_9FLAO</name>
<evidence type="ECO:0000313" key="4">
    <source>
        <dbReference type="Proteomes" id="UP000186246"/>
    </source>
</evidence>
<dbReference type="STRING" id="551459.SAMN05421796_104171"/>
<dbReference type="AlphaFoldDB" id="A0A1N7MCG6"/>
<keyword evidence="1" id="KW-0732">Signal</keyword>
<reference evidence="4" key="3">
    <citation type="submission" date="2017-01" db="EMBL/GenBank/DDBJ databases">
        <authorList>
            <person name="Varghese N."/>
            <person name="Submissions S."/>
        </authorList>
    </citation>
    <scope>NUCLEOTIDE SEQUENCE [LARGE SCALE GENOMIC DNA]</scope>
    <source>
        <strain evidence="4">DSM 21068</strain>
    </source>
</reference>
<accession>A0A1N7MCG6</accession>
<dbReference type="EMBL" id="FTOJ01000004">
    <property type="protein sequence ID" value="SIS83825.1"/>
    <property type="molecule type" value="Genomic_DNA"/>
</dbReference>
<evidence type="ECO:0008006" key="6">
    <source>
        <dbReference type="Google" id="ProtNLM"/>
    </source>
</evidence>
<evidence type="ECO:0000256" key="1">
    <source>
        <dbReference type="SAM" id="SignalP"/>
    </source>
</evidence>
<keyword evidence="5" id="KW-1185">Reference proteome</keyword>
<proteinExistence type="predicted"/>
<evidence type="ECO:0000313" key="2">
    <source>
        <dbReference type="EMBL" id="PQA98100.1"/>
    </source>
</evidence>
<dbReference type="OrthoDB" id="128937at2"/>
<reference evidence="2 5" key="1">
    <citation type="submission" date="2016-11" db="EMBL/GenBank/DDBJ databases">
        <title>Whole genomes of Flavobacteriaceae.</title>
        <authorList>
            <person name="Stine C."/>
            <person name="Li C."/>
            <person name="Tadesse D."/>
        </authorList>
    </citation>
    <scope>NUCLEOTIDE SEQUENCE [LARGE SCALE GENOMIC DNA]</scope>
    <source>
        <strain evidence="2 5">DSM 21068</strain>
    </source>
</reference>
<dbReference type="EMBL" id="MUGO01000001">
    <property type="protein sequence ID" value="PQA98100.1"/>
    <property type="molecule type" value="Genomic_DNA"/>
</dbReference>
<evidence type="ECO:0000313" key="3">
    <source>
        <dbReference type="EMBL" id="SIS83825.1"/>
    </source>
</evidence>
<reference evidence="3" key="2">
    <citation type="submission" date="2017-01" db="EMBL/GenBank/DDBJ databases">
        <authorList>
            <person name="Mah S.A."/>
            <person name="Swanson W.J."/>
            <person name="Moy G.W."/>
            <person name="Vacquier V.D."/>
        </authorList>
    </citation>
    <scope>NUCLEOTIDE SEQUENCE [LARGE SCALE GENOMIC DNA]</scope>
    <source>
        <strain evidence="3">DSM 21068</strain>
    </source>
</reference>